<name>A0AAU7CJU6_9BACT</name>
<protein>
    <recommendedName>
        <fullName evidence="2">Transposase</fullName>
    </recommendedName>
</protein>
<reference evidence="1" key="1">
    <citation type="submission" date="2024-05" db="EMBL/GenBank/DDBJ databases">
        <title>Planctomycetes of the genus Singulisphaera possess chitinolytic capabilities.</title>
        <authorList>
            <person name="Ivanova A."/>
        </authorList>
    </citation>
    <scope>NUCLEOTIDE SEQUENCE</scope>
    <source>
        <strain evidence="1">Ch08T</strain>
    </source>
</reference>
<evidence type="ECO:0008006" key="2">
    <source>
        <dbReference type="Google" id="ProtNLM"/>
    </source>
</evidence>
<organism evidence="1">
    <name type="scientific">Singulisphaera sp. Ch08</name>
    <dbReference type="NCBI Taxonomy" id="3120278"/>
    <lineage>
        <taxon>Bacteria</taxon>
        <taxon>Pseudomonadati</taxon>
        <taxon>Planctomycetota</taxon>
        <taxon>Planctomycetia</taxon>
        <taxon>Isosphaerales</taxon>
        <taxon>Isosphaeraceae</taxon>
        <taxon>Singulisphaera</taxon>
    </lineage>
</organism>
<gene>
    <name evidence="1" type="ORF">V5E97_04085</name>
</gene>
<sequence length="61" mass="6834">MRKPRKNETPVEKVAARLSELKCCQKTVIVAISGYGQEEDAHAKRALTITSSSRSTTMHWC</sequence>
<dbReference type="RefSeq" id="WP_406698015.1">
    <property type="nucleotide sequence ID" value="NZ_CP155447.1"/>
</dbReference>
<accession>A0AAU7CJU6</accession>
<dbReference type="AlphaFoldDB" id="A0AAU7CJU6"/>
<dbReference type="EMBL" id="CP155447">
    <property type="protein sequence ID" value="XBH05207.1"/>
    <property type="molecule type" value="Genomic_DNA"/>
</dbReference>
<proteinExistence type="predicted"/>
<evidence type="ECO:0000313" key="1">
    <source>
        <dbReference type="EMBL" id="XBH05207.1"/>
    </source>
</evidence>